<dbReference type="InterPro" id="IPR043519">
    <property type="entry name" value="NT_sf"/>
</dbReference>
<protein>
    <recommendedName>
        <fullName evidence="3">Nucleotidyl transferase AbiEii toxin, Type IV TA system</fullName>
    </recommendedName>
</protein>
<evidence type="ECO:0000313" key="1">
    <source>
        <dbReference type="EMBL" id="SHJ88523.1"/>
    </source>
</evidence>
<dbReference type="Proteomes" id="UP000184474">
    <property type="component" value="Unassembled WGS sequence"/>
</dbReference>
<reference evidence="2" key="1">
    <citation type="submission" date="2016-11" db="EMBL/GenBank/DDBJ databases">
        <authorList>
            <person name="Varghese N."/>
            <person name="Submissions S."/>
        </authorList>
    </citation>
    <scope>NUCLEOTIDE SEQUENCE [LARGE SCALE GENOMIC DNA]</scope>
    <source>
        <strain evidence="2">DSM 26134</strain>
    </source>
</reference>
<keyword evidence="2" id="KW-1185">Reference proteome</keyword>
<dbReference type="Gene3D" id="3.30.460.40">
    <property type="match status" value="1"/>
</dbReference>
<evidence type="ECO:0008006" key="3">
    <source>
        <dbReference type="Google" id="ProtNLM"/>
    </source>
</evidence>
<name>A0A1M6MYX5_REIAG</name>
<dbReference type="SUPFAM" id="SSF81301">
    <property type="entry name" value="Nucleotidyltransferase"/>
    <property type="match status" value="1"/>
</dbReference>
<gene>
    <name evidence="1" type="ORF">SAMN04488028_10210</name>
</gene>
<dbReference type="STRING" id="156994.SAMN04488028_10210"/>
<sequence length="190" mass="21750">MEISRFYKEVIEMLNRNQVEFLLVGGLAVGFHGYARFTGDMDLWINPTKENLDKLGCALEDLKYSKDVVEDIMSSRPINHPTPIRIFSEDQKFMVDLMTSIFYEPLTFSACNERAVKNDLGGIMLPVIGLKDLIEIKSNVKRHDGSMKDLVDAQELRKILHRSKTVTIEKKPSFLKKLFKKMGKGKGFSM</sequence>
<accession>A0A1M6MYX5</accession>
<dbReference type="AlphaFoldDB" id="A0A1M6MYX5"/>
<organism evidence="1 2">
    <name type="scientific">Reichenbachiella agariperforans</name>
    <dbReference type="NCBI Taxonomy" id="156994"/>
    <lineage>
        <taxon>Bacteria</taxon>
        <taxon>Pseudomonadati</taxon>
        <taxon>Bacteroidota</taxon>
        <taxon>Cytophagia</taxon>
        <taxon>Cytophagales</taxon>
        <taxon>Reichenbachiellaceae</taxon>
        <taxon>Reichenbachiella</taxon>
    </lineage>
</organism>
<evidence type="ECO:0000313" key="2">
    <source>
        <dbReference type="Proteomes" id="UP000184474"/>
    </source>
</evidence>
<proteinExistence type="predicted"/>
<dbReference type="EMBL" id="FRAA01000002">
    <property type="protein sequence ID" value="SHJ88523.1"/>
    <property type="molecule type" value="Genomic_DNA"/>
</dbReference>
<dbReference type="RefSeq" id="WP_073120674.1">
    <property type="nucleotide sequence ID" value="NZ_FRAA01000002.1"/>
</dbReference>